<evidence type="ECO:0008006" key="2">
    <source>
        <dbReference type="Google" id="ProtNLM"/>
    </source>
</evidence>
<organism evidence="1">
    <name type="scientific">hydrothermal vent metagenome</name>
    <dbReference type="NCBI Taxonomy" id="652676"/>
    <lineage>
        <taxon>unclassified sequences</taxon>
        <taxon>metagenomes</taxon>
        <taxon>ecological metagenomes</taxon>
    </lineage>
</organism>
<dbReference type="Pfam" id="PF07311">
    <property type="entry name" value="Dodecin"/>
    <property type="match status" value="1"/>
</dbReference>
<evidence type="ECO:0000313" key="1">
    <source>
        <dbReference type="EMBL" id="VAV98472.1"/>
    </source>
</evidence>
<reference evidence="1" key="1">
    <citation type="submission" date="2018-06" db="EMBL/GenBank/DDBJ databases">
        <authorList>
            <person name="Zhirakovskaya E."/>
        </authorList>
    </citation>
    <scope>NUCLEOTIDE SEQUENCE</scope>
</reference>
<dbReference type="InterPro" id="IPR025543">
    <property type="entry name" value="Dodecin-like"/>
</dbReference>
<sequence length="72" mass="7613">MSDFITSGAIKVIEIIGVSEESFDDAVNKAVAKAAESISGITGVEVQKLNARVRDGKIVQYRASAKLAFAVQ</sequence>
<accession>A0A3B0S3T0</accession>
<dbReference type="InterPro" id="IPR009923">
    <property type="entry name" value="Dodecin"/>
</dbReference>
<protein>
    <recommendedName>
        <fullName evidence="2">Dodecin domain-containing protein</fullName>
    </recommendedName>
</protein>
<dbReference type="InterPro" id="IPR036694">
    <property type="entry name" value="Dodecin-like_sf"/>
</dbReference>
<proteinExistence type="predicted"/>
<dbReference type="SUPFAM" id="SSF89807">
    <property type="entry name" value="Dodecin-like"/>
    <property type="match status" value="1"/>
</dbReference>
<dbReference type="AlphaFoldDB" id="A0A3B0S3T0"/>
<name>A0A3B0S3T0_9ZZZZ</name>
<dbReference type="PANTHER" id="PTHR39324:SF1">
    <property type="entry name" value="CALCIUM DODECIN"/>
    <property type="match status" value="1"/>
</dbReference>
<gene>
    <name evidence="1" type="ORF">MNBD_ACTINO02-3336</name>
</gene>
<dbReference type="PANTHER" id="PTHR39324">
    <property type="entry name" value="CALCIUM DODECIN"/>
    <property type="match status" value="1"/>
</dbReference>
<dbReference type="Gene3D" id="3.30.1660.10">
    <property type="entry name" value="Flavin-binding protein dodecin"/>
    <property type="match status" value="1"/>
</dbReference>
<dbReference type="EMBL" id="UOEK01000142">
    <property type="protein sequence ID" value="VAV98472.1"/>
    <property type="molecule type" value="Genomic_DNA"/>
</dbReference>